<dbReference type="PANTHER" id="PTHR30386">
    <property type="entry name" value="MEMBRANE FUSION SUBUNIT OF EMRAB-TOLC MULTIDRUG EFFLUX PUMP"/>
    <property type="match status" value="1"/>
</dbReference>
<dbReference type="PRINTS" id="PR01490">
    <property type="entry name" value="RTXTOXIND"/>
</dbReference>
<evidence type="ECO:0000256" key="3">
    <source>
        <dbReference type="ARBA" id="ARBA00022448"/>
    </source>
</evidence>
<keyword evidence="10" id="KW-1185">Reference proteome</keyword>
<comment type="similarity">
    <text evidence="2">Belongs to the membrane fusion protein (MFP) (TC 8.A.1) family.</text>
</comment>
<protein>
    <recommendedName>
        <fullName evidence="8">AprE-like beta-barrel domain-containing protein</fullName>
    </recommendedName>
</protein>
<evidence type="ECO:0000256" key="6">
    <source>
        <dbReference type="ARBA" id="ARBA00023136"/>
    </source>
</evidence>
<keyword evidence="3" id="KW-0813">Transport</keyword>
<dbReference type="InterPro" id="IPR006144">
    <property type="entry name" value="Secretion_HlyD_CS"/>
</dbReference>
<dbReference type="GO" id="GO:0016020">
    <property type="term" value="C:membrane"/>
    <property type="evidence" value="ECO:0007669"/>
    <property type="project" value="UniProtKB-SubCell"/>
</dbReference>
<feature type="domain" description="AprE-like beta-barrel" evidence="8">
    <location>
        <begin position="263"/>
        <end position="358"/>
    </location>
</feature>
<gene>
    <name evidence="9" type="ORF">VI08_09590</name>
</gene>
<evidence type="ECO:0000259" key="8">
    <source>
        <dbReference type="Pfam" id="PF26002"/>
    </source>
</evidence>
<dbReference type="Proteomes" id="UP000033651">
    <property type="component" value="Unassembled WGS sequence"/>
</dbReference>
<sequence>MIVALGCWLALGHYTRRVHVSGTLAPVGGLAPLESATAGIITRVLVQEGDTVSVGTPLLMVTQEESAASTGDTRKSISAAIQASQTSLAEDIQLTSKSANDQQHALTADHASLQRQLVQIDDQIALWRASSERQGALLDKIHTKLASGVVSDVQLQEMEAQQDNARGQVSSLQRERLQVTQQIAENEAQQRQVPLDAEQKRGDFQRKILDAKQVYLQTEADRLVIVRSQINGTVANLLVHPGQSVTAGRELLTLVPTNAQLQAELLVPSHALGFLAEGDHVVLHYGAYAYQKFGPGQGTVQRIGKSAMRQEDTPMLTSQQGPDPMYRVIVSLDRQTVSAYGHDKGLTSGMALDADIMVERRSMLEWVFEPLYGMAKR</sequence>
<dbReference type="PROSITE" id="PS00543">
    <property type="entry name" value="HLYD_FAMILY"/>
    <property type="match status" value="1"/>
</dbReference>
<dbReference type="SUPFAM" id="SSF51230">
    <property type="entry name" value="Single hybrid motif"/>
    <property type="match status" value="1"/>
</dbReference>
<dbReference type="EMBL" id="JZRB01000018">
    <property type="protein sequence ID" value="KJV34865.1"/>
    <property type="molecule type" value="Genomic_DNA"/>
</dbReference>
<keyword evidence="6" id="KW-0472">Membrane</keyword>
<evidence type="ECO:0000256" key="7">
    <source>
        <dbReference type="SAM" id="Coils"/>
    </source>
</evidence>
<evidence type="ECO:0000256" key="4">
    <source>
        <dbReference type="ARBA" id="ARBA00022692"/>
    </source>
</evidence>
<keyword evidence="4" id="KW-0812">Transmembrane</keyword>
<evidence type="ECO:0000313" key="10">
    <source>
        <dbReference type="Proteomes" id="UP000033651"/>
    </source>
</evidence>
<evidence type="ECO:0000256" key="1">
    <source>
        <dbReference type="ARBA" id="ARBA00004167"/>
    </source>
</evidence>
<dbReference type="InterPro" id="IPR050739">
    <property type="entry name" value="MFP"/>
</dbReference>
<keyword evidence="5" id="KW-1133">Transmembrane helix</keyword>
<dbReference type="Pfam" id="PF26002">
    <property type="entry name" value="Beta-barrel_AprE"/>
    <property type="match status" value="1"/>
</dbReference>
<evidence type="ECO:0000313" key="9">
    <source>
        <dbReference type="EMBL" id="KJV34865.1"/>
    </source>
</evidence>
<proteinExistence type="inferred from homology"/>
<comment type="subcellular location">
    <subcellularLocation>
        <location evidence="1">Membrane</location>
        <topology evidence="1">Single-pass membrane protein</topology>
    </subcellularLocation>
</comment>
<dbReference type="AlphaFoldDB" id="A0A0F3KUB6"/>
<dbReference type="GO" id="GO:0009306">
    <property type="term" value="P:protein secretion"/>
    <property type="evidence" value="ECO:0007669"/>
    <property type="project" value="InterPro"/>
</dbReference>
<accession>A0A0F3KUB6</accession>
<evidence type="ECO:0000256" key="2">
    <source>
        <dbReference type="ARBA" id="ARBA00009477"/>
    </source>
</evidence>
<reference evidence="9 10" key="1">
    <citation type="submission" date="2015-03" db="EMBL/GenBank/DDBJ databases">
        <title>Draft genome sequence of Luteibacter yeojuensis strain SU11.</title>
        <authorList>
            <person name="Sulaiman J."/>
            <person name="Priya K."/>
            <person name="Chan K.-G."/>
        </authorList>
    </citation>
    <scope>NUCLEOTIDE SEQUENCE [LARGE SCALE GENOMIC DNA]</scope>
    <source>
        <strain evidence="9 10">SU11</strain>
    </source>
</reference>
<dbReference type="PATRIC" id="fig|345309.4.peg.1155"/>
<comment type="caution">
    <text evidence="9">The sequence shown here is derived from an EMBL/GenBank/DDBJ whole genome shotgun (WGS) entry which is preliminary data.</text>
</comment>
<organism evidence="9 10">
    <name type="scientific">Luteibacter yeojuensis</name>
    <dbReference type="NCBI Taxonomy" id="345309"/>
    <lineage>
        <taxon>Bacteria</taxon>
        <taxon>Pseudomonadati</taxon>
        <taxon>Pseudomonadota</taxon>
        <taxon>Gammaproteobacteria</taxon>
        <taxon>Lysobacterales</taxon>
        <taxon>Rhodanobacteraceae</taxon>
        <taxon>Luteibacter</taxon>
    </lineage>
</organism>
<dbReference type="InterPro" id="IPR058982">
    <property type="entry name" value="Beta-barrel_AprE"/>
</dbReference>
<dbReference type="Gene3D" id="2.40.50.100">
    <property type="match status" value="1"/>
</dbReference>
<dbReference type="InterPro" id="IPR011053">
    <property type="entry name" value="Single_hybrid_motif"/>
</dbReference>
<name>A0A0F3KUB6_9GAMM</name>
<feature type="coiled-coil region" evidence="7">
    <location>
        <begin position="155"/>
        <end position="192"/>
    </location>
</feature>
<evidence type="ECO:0000256" key="5">
    <source>
        <dbReference type="ARBA" id="ARBA00022989"/>
    </source>
</evidence>
<dbReference type="PANTHER" id="PTHR30386:SF28">
    <property type="entry name" value="EXPORTED PROTEIN"/>
    <property type="match status" value="1"/>
</dbReference>
<keyword evidence="7" id="KW-0175">Coiled coil</keyword>